<dbReference type="AlphaFoldDB" id="A0A0K8TKZ9"/>
<dbReference type="InterPro" id="IPR032675">
    <property type="entry name" value="LRR_dom_sf"/>
</dbReference>
<reference evidence="4" key="1">
    <citation type="journal article" date="2015" name="Insect Biochem. Mol. Biol.">
        <title>An insight into the sialome of the horse fly, Tabanus bromius.</title>
        <authorList>
            <person name="Ribeiro J.M."/>
            <person name="Kazimirova M."/>
            <person name="Takac P."/>
            <person name="Andersen J.F."/>
            <person name="Francischetti I.M."/>
        </authorList>
    </citation>
    <scope>NUCLEOTIDE SEQUENCE</scope>
</reference>
<feature type="compositionally biased region" description="Low complexity" evidence="3">
    <location>
        <begin position="154"/>
        <end position="182"/>
    </location>
</feature>
<dbReference type="SUPFAM" id="SSF52058">
    <property type="entry name" value="L domain-like"/>
    <property type="match status" value="1"/>
</dbReference>
<feature type="region of interest" description="Disordered" evidence="3">
    <location>
        <begin position="283"/>
        <end position="343"/>
    </location>
</feature>
<dbReference type="Gene3D" id="3.80.10.10">
    <property type="entry name" value="Ribonuclease Inhibitor"/>
    <property type="match status" value="1"/>
</dbReference>
<accession>A0A0K8TKZ9</accession>
<dbReference type="PROSITE" id="PS51450">
    <property type="entry name" value="LRR"/>
    <property type="match status" value="1"/>
</dbReference>
<dbReference type="Pfam" id="PF12799">
    <property type="entry name" value="LRR_4"/>
    <property type="match status" value="1"/>
</dbReference>
<evidence type="ECO:0000256" key="2">
    <source>
        <dbReference type="ARBA" id="ARBA00022737"/>
    </source>
</evidence>
<feature type="compositionally biased region" description="Basic and acidic residues" evidence="3">
    <location>
        <begin position="301"/>
        <end position="343"/>
    </location>
</feature>
<dbReference type="PANTHER" id="PTHR18849">
    <property type="entry name" value="LEUCINE RICH REPEAT PROTEIN"/>
    <property type="match status" value="1"/>
</dbReference>
<evidence type="ECO:0000313" key="4">
    <source>
        <dbReference type="EMBL" id="JAI15052.1"/>
    </source>
</evidence>
<evidence type="ECO:0000256" key="1">
    <source>
        <dbReference type="ARBA" id="ARBA00022614"/>
    </source>
</evidence>
<dbReference type="InterPro" id="IPR001611">
    <property type="entry name" value="Leu-rich_rpt"/>
</dbReference>
<dbReference type="FunFam" id="3.80.10.10:FF:000094">
    <property type="entry name" value="protein C21orf2 isoform X1"/>
    <property type="match status" value="1"/>
</dbReference>
<dbReference type="PANTHER" id="PTHR18849:SF0">
    <property type="entry name" value="CILIA- AND FLAGELLA-ASSOCIATED PROTEIN 410-RELATED"/>
    <property type="match status" value="1"/>
</dbReference>
<sequence>MARLTEEMVISRSRQSDLGSIKKLNCWGNDLSDVSIIRKMRGVEVLALSVNKITSLSDFEDCRNLQELYLRKNNIKDINEIAYLQALPKLKYLWLEENPCCDNAGPNYRSIVLRALPNLKKLDNVDVSPEEVQEALRGTVQREDDVYEDAYERQPQQQQQQQQPPQPTHQQHQQQQYQQSQQLRRSQSPIKERTPPNHNDYSPAEPVHPPSPKYNRDNRQSFHQYDRSPGSDQESPLGGGYRERGPIPPSMSSHSMKEYYQSDYKPSHPAHYRHSQTDLTEWDEHPHSQYNGGHQQYRRSAGTERDMANERHYRNGNCPRERDEWEDERPRRGGGDRRTDGRFSDSASVVSNAVLNHFASYHRRPVNRSSNLLSATLCLVKELDYPSLEVVEHAVRCRIDELSAE</sequence>
<proteinExistence type="evidence at transcript level"/>
<dbReference type="GO" id="GO:0036064">
    <property type="term" value="C:ciliary basal body"/>
    <property type="evidence" value="ECO:0007669"/>
    <property type="project" value="UniProtKB-ARBA"/>
</dbReference>
<feature type="region of interest" description="Disordered" evidence="3">
    <location>
        <begin position="149"/>
        <end position="255"/>
    </location>
</feature>
<feature type="compositionally biased region" description="Basic and acidic residues" evidence="3">
    <location>
        <begin position="214"/>
        <end position="226"/>
    </location>
</feature>
<dbReference type="GO" id="GO:0007010">
    <property type="term" value="P:cytoskeleton organization"/>
    <property type="evidence" value="ECO:0007669"/>
    <property type="project" value="TreeGrafter"/>
</dbReference>
<evidence type="ECO:0000256" key="3">
    <source>
        <dbReference type="SAM" id="MobiDB-lite"/>
    </source>
</evidence>
<dbReference type="EMBL" id="GDAI01002551">
    <property type="protein sequence ID" value="JAI15052.1"/>
    <property type="molecule type" value="mRNA"/>
</dbReference>
<dbReference type="GO" id="GO:0097733">
    <property type="term" value="C:photoreceptor cell cilium"/>
    <property type="evidence" value="ECO:0007669"/>
    <property type="project" value="UniProtKB-ARBA"/>
</dbReference>
<dbReference type="InterPro" id="IPR025875">
    <property type="entry name" value="Leu-rich_rpt_4"/>
</dbReference>
<name>A0A0K8TKZ9_TABBR</name>
<keyword evidence="1" id="KW-0433">Leucine-rich repeat</keyword>
<protein>
    <submittedName>
        <fullName evidence="4">Uncharacterized protein</fullName>
    </submittedName>
</protein>
<organism evidence="4">
    <name type="scientific">Tabanus bromius</name>
    <name type="common">Band-eyed brown horse fly</name>
    <dbReference type="NCBI Taxonomy" id="304241"/>
    <lineage>
        <taxon>Eukaryota</taxon>
        <taxon>Metazoa</taxon>
        <taxon>Ecdysozoa</taxon>
        <taxon>Arthropoda</taxon>
        <taxon>Hexapoda</taxon>
        <taxon>Insecta</taxon>
        <taxon>Pterygota</taxon>
        <taxon>Neoptera</taxon>
        <taxon>Endopterygota</taxon>
        <taxon>Diptera</taxon>
        <taxon>Brachycera</taxon>
        <taxon>Tabanomorpha</taxon>
        <taxon>Tabanoidea</taxon>
        <taxon>Tabanidae</taxon>
        <taxon>Tabanus</taxon>
    </lineage>
</organism>
<keyword evidence="2" id="KW-0677">Repeat</keyword>